<dbReference type="OrthoDB" id="9760225at2"/>
<evidence type="ECO:0000256" key="1">
    <source>
        <dbReference type="HAMAP-Rule" id="MF_01411"/>
    </source>
</evidence>
<dbReference type="InterPro" id="IPR050218">
    <property type="entry name" value="LptD"/>
</dbReference>
<dbReference type="GO" id="GO:1990351">
    <property type="term" value="C:transporter complex"/>
    <property type="evidence" value="ECO:0007669"/>
    <property type="project" value="TreeGrafter"/>
</dbReference>
<dbReference type="PANTHER" id="PTHR30189:SF1">
    <property type="entry name" value="LPS-ASSEMBLY PROTEIN LPTD"/>
    <property type="match status" value="1"/>
</dbReference>
<protein>
    <recommendedName>
        <fullName evidence="1">LPS-assembly protein LptD</fullName>
    </recommendedName>
</protein>
<comment type="subcellular location">
    <subcellularLocation>
        <location evidence="1">Cell outer membrane</location>
    </subcellularLocation>
</comment>
<evidence type="ECO:0000313" key="4">
    <source>
        <dbReference type="Proteomes" id="UP000249590"/>
    </source>
</evidence>
<feature type="signal peptide" evidence="1">
    <location>
        <begin position="1"/>
        <end position="25"/>
    </location>
</feature>
<dbReference type="RefSeq" id="WP_111348979.1">
    <property type="nucleotide sequence ID" value="NZ_JAIWKD010000016.1"/>
</dbReference>
<keyword evidence="4" id="KW-1185">Reference proteome</keyword>
<comment type="function">
    <text evidence="1">Involved in the assembly of lipopolysaccharide (LPS) at the surface of the outer membrane.</text>
</comment>
<comment type="caution">
    <text evidence="1">Lacks conserved residue(s) required for the propagation of feature annotation.</text>
</comment>
<comment type="caution">
    <text evidence="3">The sequence shown here is derived from an EMBL/GenBank/DDBJ whole genome shotgun (WGS) entry which is preliminary data.</text>
</comment>
<dbReference type="HAMAP" id="MF_01411">
    <property type="entry name" value="LPS_assembly_LptD"/>
    <property type="match status" value="1"/>
</dbReference>
<evidence type="ECO:0000259" key="2">
    <source>
        <dbReference type="Pfam" id="PF04453"/>
    </source>
</evidence>
<feature type="chain" id="PRO_5033172979" description="LPS-assembly protein LptD" evidence="1">
    <location>
        <begin position="26"/>
        <end position="774"/>
    </location>
</feature>
<dbReference type="InterPro" id="IPR020889">
    <property type="entry name" value="LipoPS_assembly_LptD"/>
</dbReference>
<keyword evidence="1" id="KW-0472">Membrane</keyword>
<reference evidence="3 4" key="1">
    <citation type="submission" date="2018-05" db="EMBL/GenBank/DDBJ databases">
        <title>Acuticoccus sediminis sp. nov., isolated from deep-sea sediment of Indian Ocean.</title>
        <authorList>
            <person name="Liu X."/>
            <person name="Lai Q."/>
            <person name="Du Y."/>
            <person name="Sun F."/>
            <person name="Zhang X."/>
            <person name="Wang S."/>
            <person name="Shao Z."/>
        </authorList>
    </citation>
    <scope>NUCLEOTIDE SEQUENCE [LARGE SCALE GENOMIC DNA]</scope>
    <source>
        <strain evidence="3 4">PTG4-2</strain>
    </source>
</reference>
<feature type="domain" description="LptD C-terminal" evidence="2">
    <location>
        <begin position="294"/>
        <end position="677"/>
    </location>
</feature>
<dbReference type="GO" id="GO:0015920">
    <property type="term" value="P:lipopolysaccharide transport"/>
    <property type="evidence" value="ECO:0007669"/>
    <property type="project" value="InterPro"/>
</dbReference>
<dbReference type="GO" id="GO:0009279">
    <property type="term" value="C:cell outer membrane"/>
    <property type="evidence" value="ECO:0007669"/>
    <property type="project" value="UniProtKB-SubCell"/>
</dbReference>
<dbReference type="Pfam" id="PF04453">
    <property type="entry name" value="LptD"/>
    <property type="match status" value="1"/>
</dbReference>
<proteinExistence type="inferred from homology"/>
<evidence type="ECO:0000313" key="3">
    <source>
        <dbReference type="EMBL" id="RAI00259.1"/>
    </source>
</evidence>
<gene>
    <name evidence="1" type="primary">lptD</name>
    <name evidence="3" type="ORF">DLJ53_21395</name>
</gene>
<organism evidence="3 4">
    <name type="scientific">Acuticoccus sediminis</name>
    <dbReference type="NCBI Taxonomy" id="2184697"/>
    <lineage>
        <taxon>Bacteria</taxon>
        <taxon>Pseudomonadati</taxon>
        <taxon>Pseudomonadota</taxon>
        <taxon>Alphaproteobacteria</taxon>
        <taxon>Hyphomicrobiales</taxon>
        <taxon>Amorphaceae</taxon>
        <taxon>Acuticoccus</taxon>
    </lineage>
</organism>
<accession>A0A8B2NPR8</accession>
<dbReference type="Gene3D" id="2.60.450.10">
    <property type="entry name" value="Lipopolysaccharide (LPS) transport protein A like domain"/>
    <property type="match status" value="1"/>
</dbReference>
<dbReference type="InterPro" id="IPR007543">
    <property type="entry name" value="LptD_C"/>
</dbReference>
<dbReference type="PANTHER" id="PTHR30189">
    <property type="entry name" value="LPS-ASSEMBLY PROTEIN"/>
    <property type="match status" value="1"/>
</dbReference>
<comment type="subunit">
    <text evidence="1">Component of the lipopolysaccharide transport and assembly complex.</text>
</comment>
<sequence precursor="true">MRRPRLAAALGLALLTSVSAGPASAQIEQYANIAQDEPLMLEADELVYDTNSGNAVAQGQVFISYGGYQLFANRVVYEKATDRFYATGGARLEEPDGNIVFAESVQLSDDFKEGFLDGLRVDTVYRTRIAANHAERKGTVTVFNEAGYTACYTCRRRPDKAPNWQIQARRIVYDEVDRTLKFEEAQFDLFGQTVAVLPTFKIPDPTVRRQSGFLVPTFIASNLLGVGARVPYYQTLGPSADVTVAATPLSSQGLFGDIEYRQRLASGEFMVRGTGIYQLDPGAFEESSGNRRWRGSISTEGDFDINKYWSWGWESTLTTDRLYLSDYKQGTGDQLTAPSTLYLDGLGVRNHFEARLWAFRILQDDYDSSELLDPPAPFSPVGSKLQGKQAYVHPTIDYEGVYDGAVLSGELAYKFNVTSLSRQETDAFGAIVDGTLTPRFRGVEGTFSRASAEVTWRKQMIAPLGQVITPFAGARGDFYVLNNRDPNVTELNDDAYLRAMPWVGVNYRWPWLISSSWGTQTIEPIAELIVRPDEGYIGRLPNEDAQSVVFEDTNLFGPTRFSGYDRAEGGIRGTLGVRYTVQTYTGGFLTAMVGQTYQLAGRNSYADPDILDSTGNSGLSTDRSDIVAALTLDTNGGLAVSAKGRFDESSLSLERAEVSASARTGPLSTRLVYAFLAAQPDLGLVDDRSEIHGAASLRLFDRVRLFGQMRYDLEDKDVIREGVGIAYDDDSMSVSLAYSEDYSGAPDEPVDRTLFFRIGLRTIGDGTITTGLDN</sequence>
<comment type="similarity">
    <text evidence="1">Belongs to the LptD family.</text>
</comment>
<dbReference type="AlphaFoldDB" id="A0A8B2NPR8"/>
<dbReference type="EMBL" id="QHHQ01000004">
    <property type="protein sequence ID" value="RAI00259.1"/>
    <property type="molecule type" value="Genomic_DNA"/>
</dbReference>
<name>A0A8B2NPR8_9HYPH</name>
<keyword evidence="1" id="KW-0732">Signal</keyword>
<dbReference type="GO" id="GO:0043165">
    <property type="term" value="P:Gram-negative-bacterium-type cell outer membrane assembly"/>
    <property type="evidence" value="ECO:0007669"/>
    <property type="project" value="UniProtKB-UniRule"/>
</dbReference>
<dbReference type="Proteomes" id="UP000249590">
    <property type="component" value="Unassembled WGS sequence"/>
</dbReference>
<keyword evidence="1" id="KW-0998">Cell outer membrane</keyword>